<keyword evidence="2" id="KW-1185">Reference proteome</keyword>
<organism evidence="1 2">
    <name type="scientific">Trichinella murrelli</name>
    <dbReference type="NCBI Taxonomy" id="144512"/>
    <lineage>
        <taxon>Eukaryota</taxon>
        <taxon>Metazoa</taxon>
        <taxon>Ecdysozoa</taxon>
        <taxon>Nematoda</taxon>
        <taxon>Enoplea</taxon>
        <taxon>Dorylaimia</taxon>
        <taxon>Trichinellida</taxon>
        <taxon>Trichinellidae</taxon>
        <taxon>Trichinella</taxon>
    </lineage>
</organism>
<comment type="caution">
    <text evidence="1">The sequence shown here is derived from an EMBL/GenBank/DDBJ whole genome shotgun (WGS) entry which is preliminary data.</text>
</comment>
<dbReference type="EMBL" id="JYDJ01000214">
    <property type="protein sequence ID" value="KRX40008.1"/>
    <property type="molecule type" value="Genomic_DNA"/>
</dbReference>
<gene>
    <name evidence="1" type="ORF">T05_11507</name>
</gene>
<name>A0A0V0TLW1_9BILA</name>
<dbReference type="AlphaFoldDB" id="A0A0V0TLW1"/>
<reference evidence="1 2" key="1">
    <citation type="submission" date="2015-01" db="EMBL/GenBank/DDBJ databases">
        <title>Evolution of Trichinella species and genotypes.</title>
        <authorList>
            <person name="Korhonen P.K."/>
            <person name="Edoardo P."/>
            <person name="Giuseppe L.R."/>
            <person name="Gasser R.B."/>
        </authorList>
    </citation>
    <scope>NUCLEOTIDE SEQUENCE [LARGE SCALE GENOMIC DNA]</scope>
    <source>
        <strain evidence="1">ISS417</strain>
    </source>
</reference>
<sequence>MELHLAKFNGEKVKHARPYRNQKPTNAKNQFFFQNFNLTSKPKRYQKQNISIQTTLVYMSL</sequence>
<dbReference type="Proteomes" id="UP000055048">
    <property type="component" value="Unassembled WGS sequence"/>
</dbReference>
<evidence type="ECO:0000313" key="2">
    <source>
        <dbReference type="Proteomes" id="UP000055048"/>
    </source>
</evidence>
<proteinExistence type="predicted"/>
<accession>A0A0V0TLW1</accession>
<evidence type="ECO:0000313" key="1">
    <source>
        <dbReference type="EMBL" id="KRX40008.1"/>
    </source>
</evidence>
<protein>
    <submittedName>
        <fullName evidence="1">Uncharacterized protein</fullName>
    </submittedName>
</protein>